<organism evidence="1 2">
    <name type="scientific">Pelotalea chapellei</name>
    <dbReference type="NCBI Taxonomy" id="44671"/>
    <lineage>
        <taxon>Bacteria</taxon>
        <taxon>Pseudomonadati</taxon>
        <taxon>Thermodesulfobacteriota</taxon>
        <taxon>Desulfuromonadia</taxon>
        <taxon>Geobacterales</taxon>
        <taxon>Geobacteraceae</taxon>
        <taxon>Pelotalea</taxon>
    </lineage>
</organism>
<keyword evidence="2" id="KW-1185">Reference proteome</keyword>
<reference evidence="1 2" key="1">
    <citation type="submission" date="2021-05" db="EMBL/GenBank/DDBJ databases">
        <title>The draft genome of Geobacter chapellei DSM 13688.</title>
        <authorList>
            <person name="Xu Z."/>
            <person name="Masuda Y."/>
            <person name="Itoh H."/>
            <person name="Senoo K."/>
        </authorList>
    </citation>
    <scope>NUCLEOTIDE SEQUENCE [LARGE SCALE GENOMIC DNA]</scope>
    <source>
        <strain evidence="1 2">DSM 13688</strain>
    </source>
</reference>
<dbReference type="EMBL" id="JAHDYS010000002">
    <property type="protein sequence ID" value="MBT1070703.1"/>
    <property type="molecule type" value="Genomic_DNA"/>
</dbReference>
<comment type="caution">
    <text evidence="1">The sequence shown here is derived from an EMBL/GenBank/DDBJ whole genome shotgun (WGS) entry which is preliminary data.</text>
</comment>
<sequence length="183" mass="21002">MPTYLIDTNVMLAASAYHSPLSALVDEAEPKEPVYRELIYNRLREFDLSDDSVLMDEECLIRDEYEKNMAFNSHMRDQEYGFQVLQYKQDRGLVKYVPIDVDSSSGEPIGVLSADLTAIVFDTDDRKWVASAVSAMDYLGIKCPILYGAESDWYMIKDELLKYDIQCDHLLPDAWYINKISGT</sequence>
<protein>
    <recommendedName>
        <fullName evidence="3">Nucleic acid-binding protein</fullName>
    </recommendedName>
</protein>
<evidence type="ECO:0008006" key="3">
    <source>
        <dbReference type="Google" id="ProtNLM"/>
    </source>
</evidence>
<dbReference type="RefSeq" id="WP_214296416.1">
    <property type="nucleotide sequence ID" value="NZ_JAHDYS010000002.1"/>
</dbReference>
<name>A0ABS5U4X0_9BACT</name>
<accession>A0ABS5U4X0</accession>
<gene>
    <name evidence="1" type="ORF">KJB30_02800</name>
</gene>
<dbReference type="Proteomes" id="UP000784128">
    <property type="component" value="Unassembled WGS sequence"/>
</dbReference>
<evidence type="ECO:0000313" key="2">
    <source>
        <dbReference type="Proteomes" id="UP000784128"/>
    </source>
</evidence>
<evidence type="ECO:0000313" key="1">
    <source>
        <dbReference type="EMBL" id="MBT1070703.1"/>
    </source>
</evidence>
<proteinExistence type="predicted"/>